<dbReference type="KEGG" id="pfj:MYCFIDRAFT_200933"/>
<reference evidence="2 3" key="1">
    <citation type="journal article" date="2012" name="PLoS Pathog.">
        <title>Diverse lifestyles and strategies of plant pathogenesis encoded in the genomes of eighteen Dothideomycetes fungi.</title>
        <authorList>
            <person name="Ohm R.A."/>
            <person name="Feau N."/>
            <person name="Henrissat B."/>
            <person name="Schoch C.L."/>
            <person name="Horwitz B.A."/>
            <person name="Barry K.W."/>
            <person name="Condon B.J."/>
            <person name="Copeland A.C."/>
            <person name="Dhillon B."/>
            <person name="Glaser F."/>
            <person name="Hesse C.N."/>
            <person name="Kosti I."/>
            <person name="LaButti K."/>
            <person name="Lindquist E.A."/>
            <person name="Lucas S."/>
            <person name="Salamov A.A."/>
            <person name="Bradshaw R.E."/>
            <person name="Ciuffetti L."/>
            <person name="Hamelin R.C."/>
            <person name="Kema G.H.J."/>
            <person name="Lawrence C."/>
            <person name="Scott J.A."/>
            <person name="Spatafora J.W."/>
            <person name="Turgeon B.G."/>
            <person name="de Wit P.J.G.M."/>
            <person name="Zhong S."/>
            <person name="Goodwin S.B."/>
            <person name="Grigoriev I.V."/>
        </authorList>
    </citation>
    <scope>NUCLEOTIDE SEQUENCE [LARGE SCALE GENOMIC DNA]</scope>
    <source>
        <strain evidence="2 3">CIRAD86</strain>
    </source>
</reference>
<dbReference type="Proteomes" id="UP000016932">
    <property type="component" value="Unassembled WGS sequence"/>
</dbReference>
<dbReference type="RefSeq" id="XP_007932566.1">
    <property type="nucleotide sequence ID" value="XM_007934375.1"/>
</dbReference>
<evidence type="ECO:0000256" key="1">
    <source>
        <dbReference type="SAM" id="MobiDB-lite"/>
    </source>
</evidence>
<gene>
    <name evidence="2" type="ORF">MYCFIDRAFT_200933</name>
</gene>
<dbReference type="EMBL" id="KB446573">
    <property type="protein sequence ID" value="EME76943.1"/>
    <property type="molecule type" value="Genomic_DNA"/>
</dbReference>
<dbReference type="OrthoDB" id="3649921at2759"/>
<name>M3AIA9_PSEFD</name>
<dbReference type="HOGENOM" id="CLU_479894_0_0_1"/>
<dbReference type="GeneID" id="19335908"/>
<dbReference type="AlphaFoldDB" id="M3AIA9"/>
<organism evidence="2 3">
    <name type="scientific">Pseudocercospora fijiensis (strain CIRAD86)</name>
    <name type="common">Black leaf streak disease fungus</name>
    <name type="synonym">Mycosphaerella fijiensis</name>
    <dbReference type="NCBI Taxonomy" id="383855"/>
    <lineage>
        <taxon>Eukaryota</taxon>
        <taxon>Fungi</taxon>
        <taxon>Dikarya</taxon>
        <taxon>Ascomycota</taxon>
        <taxon>Pezizomycotina</taxon>
        <taxon>Dothideomycetes</taxon>
        <taxon>Dothideomycetidae</taxon>
        <taxon>Mycosphaerellales</taxon>
        <taxon>Mycosphaerellaceae</taxon>
        <taxon>Pseudocercospora</taxon>
    </lineage>
</organism>
<evidence type="ECO:0000313" key="3">
    <source>
        <dbReference type="Proteomes" id="UP000016932"/>
    </source>
</evidence>
<feature type="compositionally biased region" description="Low complexity" evidence="1">
    <location>
        <begin position="510"/>
        <end position="524"/>
    </location>
</feature>
<keyword evidence="3" id="KW-1185">Reference proteome</keyword>
<evidence type="ECO:0000313" key="2">
    <source>
        <dbReference type="EMBL" id="EME76943.1"/>
    </source>
</evidence>
<proteinExistence type="predicted"/>
<dbReference type="VEuPathDB" id="FungiDB:MYCFIDRAFT_200933"/>
<feature type="region of interest" description="Disordered" evidence="1">
    <location>
        <begin position="479"/>
        <end position="549"/>
    </location>
</feature>
<accession>M3AIA9</accession>
<protein>
    <submittedName>
        <fullName evidence="2">Uncharacterized protein</fullName>
    </submittedName>
</protein>
<sequence length="568" mass="63845">MARRTPASFADLPVEMVSWVSDRIKHKEDLLSFCRVNWESRNNGVRTLLNRMRGIYIEPTAASFAKFKTIVQTPAVASRIQTIIYLQTFPPLDPKAVLQQAEFHAERKRHQCTIAGTCKVIWWLQDHLKGFSMEMLKECLIEAVEHLPNLQHIAIAASPAAVEYSTMQIRSGDLLNRDSRWLVNEEESRGASSVDKLWNFVLWNSSCRASLDPLLEAMAHHADFHPEVQLNLTFQGGVPVGTEELLEFAQEHSVTFNKAMAHIKDFIVHAAPDHQGHDHGPFVQSPEAYESMLSALVNIQMLKIITNKSAVQQAGVLGELLRHPNLHFRKLQKVQFYTLVPIFDPEIAWIQQELVPFLPTAQQLLDFLCRHKTTLEVLALDSVSGVRERNPQGLQIEGLERLLLQLRKRFGKLWLMRVTETVIYGDRDDEIGLPYAQILKREARDEALSGLGKLSRKLGAWKKVQVCSKMSDGTLVCRDYSEPPNGTDAVNDSSHGASAAEQPSREENSDIAAAQTAAGIDATAVQEVSTHDSNDDNDTEANARDANPTLVSEHLSFYYEFQLEAVKS</sequence>